<dbReference type="Gene3D" id="1.10.10.60">
    <property type="entry name" value="Homeodomain-like"/>
    <property type="match status" value="1"/>
</dbReference>
<name>G7GJC0_9ACTN</name>
<reference evidence="2 3" key="1">
    <citation type="submission" date="2011-11" db="EMBL/GenBank/DDBJ databases">
        <title>Whole genome shotgun sequence of Gordonia amarae NBRC 15530.</title>
        <authorList>
            <person name="Takarada H."/>
            <person name="Hosoyama A."/>
            <person name="Tsuchikane K."/>
            <person name="Katsumata H."/>
            <person name="Yamazaki S."/>
            <person name="Fujita N."/>
        </authorList>
    </citation>
    <scope>NUCLEOTIDE SEQUENCE [LARGE SCALE GENOMIC DNA]</scope>
    <source>
        <strain evidence="2 3">NBRC 15530</strain>
    </source>
</reference>
<dbReference type="InterPro" id="IPR052546">
    <property type="entry name" value="Transposase_8_domain"/>
</dbReference>
<dbReference type="InterPro" id="IPR009057">
    <property type="entry name" value="Homeodomain-like_sf"/>
</dbReference>
<keyword evidence="3" id="KW-1185">Reference proteome</keyword>
<dbReference type="GO" id="GO:0003677">
    <property type="term" value="F:DNA binding"/>
    <property type="evidence" value="ECO:0007669"/>
    <property type="project" value="InterPro"/>
</dbReference>
<evidence type="ECO:0000313" key="3">
    <source>
        <dbReference type="Proteomes" id="UP000006023"/>
    </source>
</evidence>
<dbReference type="eggNOG" id="COG2963">
    <property type="taxonomic scope" value="Bacteria"/>
</dbReference>
<dbReference type="Pfam" id="PF01527">
    <property type="entry name" value="HTH_Tnp_1"/>
    <property type="match status" value="1"/>
</dbReference>
<protein>
    <submittedName>
        <fullName evidence="2">Putative transposase</fullName>
    </submittedName>
</protein>
<dbReference type="InterPro" id="IPR002514">
    <property type="entry name" value="Transposase_8"/>
</dbReference>
<keyword evidence="1" id="KW-0175">Coiled coil</keyword>
<dbReference type="AlphaFoldDB" id="G7GJC0"/>
<sequence>MRDMAGRKRHSAEDIVRKLRRVDELAAEGKTGEQIANELEVSAATLYNWRRSHGGMDADAAKELKELRDQNRRLKRLLADAELEKDALREIAKGKF</sequence>
<dbReference type="GO" id="GO:0004803">
    <property type="term" value="F:transposase activity"/>
    <property type="evidence" value="ECO:0007669"/>
    <property type="project" value="InterPro"/>
</dbReference>
<dbReference type="PANTHER" id="PTHR33609:SF1">
    <property type="entry name" value="TRANSPOSASE"/>
    <property type="match status" value="1"/>
</dbReference>
<feature type="coiled-coil region" evidence="1">
    <location>
        <begin position="57"/>
        <end position="91"/>
    </location>
</feature>
<evidence type="ECO:0000313" key="2">
    <source>
        <dbReference type="EMBL" id="GAB03695.1"/>
    </source>
</evidence>
<dbReference type="EMBL" id="BAED01000004">
    <property type="protein sequence ID" value="GAB03695.1"/>
    <property type="molecule type" value="Genomic_DNA"/>
</dbReference>
<dbReference type="PANTHER" id="PTHR33609">
    <property type="entry name" value="LOW CALCIUM RESPONSE LOCUS PROTEIN S"/>
    <property type="match status" value="1"/>
</dbReference>
<comment type="caution">
    <text evidence="2">The sequence shown here is derived from an EMBL/GenBank/DDBJ whole genome shotgun (WGS) entry which is preliminary data.</text>
</comment>
<evidence type="ECO:0000256" key="1">
    <source>
        <dbReference type="SAM" id="Coils"/>
    </source>
</evidence>
<organism evidence="2 3">
    <name type="scientific">Gordonia amarae NBRC 15530</name>
    <dbReference type="NCBI Taxonomy" id="1075090"/>
    <lineage>
        <taxon>Bacteria</taxon>
        <taxon>Bacillati</taxon>
        <taxon>Actinomycetota</taxon>
        <taxon>Actinomycetes</taxon>
        <taxon>Mycobacteriales</taxon>
        <taxon>Gordoniaceae</taxon>
        <taxon>Gordonia</taxon>
    </lineage>
</organism>
<dbReference type="STRING" id="1075090.GOAMR_04_00120"/>
<proteinExistence type="predicted"/>
<dbReference type="SUPFAM" id="SSF46689">
    <property type="entry name" value="Homeodomain-like"/>
    <property type="match status" value="1"/>
</dbReference>
<accession>G7GJC0</accession>
<dbReference type="GO" id="GO:0006313">
    <property type="term" value="P:DNA transposition"/>
    <property type="evidence" value="ECO:0007669"/>
    <property type="project" value="InterPro"/>
</dbReference>
<gene>
    <name evidence="2" type="ORF">GOAMR_04_00120</name>
</gene>
<dbReference type="Proteomes" id="UP000006023">
    <property type="component" value="Unassembled WGS sequence"/>
</dbReference>